<dbReference type="EMBL" id="LCYG01000066">
    <property type="protein sequence ID" value="KLK90813.1"/>
    <property type="molecule type" value="Genomic_DNA"/>
</dbReference>
<name>A0A0H1R6R2_9HYPH</name>
<proteinExistence type="predicted"/>
<keyword evidence="2" id="KW-1185">Reference proteome</keyword>
<dbReference type="PATRIC" id="fig|1225564.3.peg.6170"/>
<evidence type="ECO:0000313" key="1">
    <source>
        <dbReference type="EMBL" id="KLK90813.1"/>
    </source>
</evidence>
<dbReference type="Proteomes" id="UP000035489">
    <property type="component" value="Unassembled WGS sequence"/>
</dbReference>
<reference evidence="1 2" key="1">
    <citation type="submission" date="2015-05" db="EMBL/GenBank/DDBJ databases">
        <title>Draft genome sequence of Microvirga vignae strain BR3299, a novel nitrogen fixing bacteria isolated from Brazil semi-aired region.</title>
        <authorList>
            <person name="Zilli J.E."/>
            <person name="Passos S.R."/>
            <person name="Leite J."/>
            <person name="Baldani J.I."/>
            <person name="Xavier G.R."/>
            <person name="Rumjaneck N.G."/>
            <person name="Simoes-Araujo J.L."/>
        </authorList>
    </citation>
    <scope>NUCLEOTIDE SEQUENCE [LARGE SCALE GENOMIC DNA]</scope>
    <source>
        <strain evidence="1 2">BR3299</strain>
    </source>
</reference>
<sequence>MNLPFASPAASVSARTARQRLRVCLGQECLGLLPKAGDQLSSGAYQATAFGSGHTGFAPKAKADDIVFAIRVHHLISCFT</sequence>
<organism evidence="1 2">
    <name type="scientific">Microvirga vignae</name>
    <dbReference type="NCBI Taxonomy" id="1225564"/>
    <lineage>
        <taxon>Bacteria</taxon>
        <taxon>Pseudomonadati</taxon>
        <taxon>Pseudomonadota</taxon>
        <taxon>Alphaproteobacteria</taxon>
        <taxon>Hyphomicrobiales</taxon>
        <taxon>Methylobacteriaceae</taxon>
        <taxon>Microvirga</taxon>
    </lineage>
</organism>
<comment type="caution">
    <text evidence="1">The sequence shown here is derived from an EMBL/GenBank/DDBJ whole genome shotgun (WGS) entry which is preliminary data.</text>
</comment>
<gene>
    <name evidence="1" type="ORF">AA309_23750</name>
</gene>
<protein>
    <submittedName>
        <fullName evidence="1">Uncharacterized protein</fullName>
    </submittedName>
</protein>
<evidence type="ECO:0000313" key="2">
    <source>
        <dbReference type="Proteomes" id="UP000035489"/>
    </source>
</evidence>
<accession>A0A0H1R6R2</accession>
<dbReference type="AlphaFoldDB" id="A0A0H1R6R2"/>